<name>A0A1N6HDJ8_9BURK</name>
<evidence type="ECO:0000313" key="1">
    <source>
        <dbReference type="EMBL" id="SIO17833.1"/>
    </source>
</evidence>
<evidence type="ECO:0000313" key="2">
    <source>
        <dbReference type="Proteomes" id="UP000185151"/>
    </source>
</evidence>
<keyword evidence="2" id="KW-1185">Reference proteome</keyword>
<sequence>MTIADELGLLMQNHDDEPQAAAEKLRQLADLALPADQLARFSWLSNHVVGELNQRWQEAYELIAKGTASHESLPLAVLRNAAVSAHISGNLLAGVALERRMSKLGLRAEQATTVVRAAAISFLLTPGRALDVAVALQGVVEGVERWNESSEADALAAPSLNNIVSALLEQDDETLAHPQVREVMIEGASAARELWQRAGTWVNLERADYLCAMVFNRLGEFAKALEAAERGTHLIETNGSEDVDRAFLMLEAAQALFGLARQKEGTALLQEAAGIAGSWDDASLRDWFAGKAKPLYGLSV</sequence>
<dbReference type="EMBL" id="FSRU01000001">
    <property type="protein sequence ID" value="SIO17833.1"/>
    <property type="molecule type" value="Genomic_DNA"/>
</dbReference>
<gene>
    <name evidence="1" type="ORF">SAMN05444165_1308</name>
</gene>
<dbReference type="Proteomes" id="UP000185151">
    <property type="component" value="Unassembled WGS sequence"/>
</dbReference>
<evidence type="ECO:0008006" key="3">
    <source>
        <dbReference type="Google" id="ProtNLM"/>
    </source>
</evidence>
<dbReference type="RefSeq" id="WP_074294784.1">
    <property type="nucleotide sequence ID" value="NZ_FSRU01000001.1"/>
</dbReference>
<dbReference type="AlphaFoldDB" id="A0A1N6HDJ8"/>
<reference evidence="1 2" key="1">
    <citation type="submission" date="2016-11" db="EMBL/GenBank/DDBJ databases">
        <authorList>
            <person name="Jaros S."/>
            <person name="Januszkiewicz K."/>
            <person name="Wedrychowicz H."/>
        </authorList>
    </citation>
    <scope>NUCLEOTIDE SEQUENCE [LARGE SCALE GENOMIC DNA]</scope>
    <source>
        <strain evidence="1 2">GAS95</strain>
    </source>
</reference>
<proteinExistence type="predicted"/>
<organism evidence="1 2">
    <name type="scientific">Paraburkholderia phenazinium</name>
    <dbReference type="NCBI Taxonomy" id="60549"/>
    <lineage>
        <taxon>Bacteria</taxon>
        <taxon>Pseudomonadati</taxon>
        <taxon>Pseudomonadota</taxon>
        <taxon>Betaproteobacteria</taxon>
        <taxon>Burkholderiales</taxon>
        <taxon>Burkholderiaceae</taxon>
        <taxon>Paraburkholderia</taxon>
    </lineage>
</organism>
<accession>A0A1N6HDJ8</accession>
<protein>
    <recommendedName>
        <fullName evidence="3">Tetratricopeptide repeat-containing protein</fullName>
    </recommendedName>
</protein>
<dbReference type="OrthoDB" id="9112178at2"/>